<protein>
    <recommendedName>
        <fullName evidence="8">DNA recombination protein RmuC</fullName>
    </recommendedName>
</protein>
<proteinExistence type="inferred from homology"/>
<dbReference type="Proteomes" id="UP000811545">
    <property type="component" value="Unassembled WGS sequence"/>
</dbReference>
<sequence>MWEIIIIFLLILVLGMLLYLVFRGKKDHAVDLENALSRAWTKMELGEKITLLADQAKEIQKSYRSFEQMLRTPTERGHFGEISLETILADQLPPTMYGIREKILEGKIPDAHIKSTVGIICIDSKFPLENYRRLVETEEQKEKSNFRKAFKDDVENHLKKIAGEYVCPDKGSAEFAFAYIPVESVAYYLLTEESDLLFKMVKKGVQVVSPLTLSQKVELIKAGVQARYLSEKALVVRKEILSLASSFRKVDEIWKVFYESHLKNVTRKADELDIAYKKLRDEFDNIQKGEINKEFNKE</sequence>
<gene>
    <name evidence="6" type="ORF">DDT42_00737</name>
</gene>
<dbReference type="GO" id="GO:0006310">
    <property type="term" value="P:DNA recombination"/>
    <property type="evidence" value="ECO:0007669"/>
    <property type="project" value="UniProtKB-KW"/>
</dbReference>
<dbReference type="PANTHER" id="PTHR30563:SF0">
    <property type="entry name" value="DNA RECOMBINATION PROTEIN RMUC"/>
    <property type="match status" value="1"/>
</dbReference>
<dbReference type="AlphaFoldDB" id="A0A9E2F4D1"/>
<evidence type="ECO:0000256" key="2">
    <source>
        <dbReference type="ARBA" id="ARBA00009840"/>
    </source>
</evidence>
<dbReference type="EMBL" id="QLTW01000029">
    <property type="protein sequence ID" value="MBT9144881.1"/>
    <property type="molecule type" value="Genomic_DNA"/>
</dbReference>
<keyword evidence="3" id="KW-0175">Coiled coil</keyword>
<comment type="caution">
    <text evidence="6">The sequence shown here is derived from an EMBL/GenBank/DDBJ whole genome shotgun (WGS) entry which is preliminary data.</text>
</comment>
<keyword evidence="5" id="KW-1133">Transmembrane helix</keyword>
<dbReference type="PANTHER" id="PTHR30563">
    <property type="entry name" value="DNA RECOMBINATION PROTEIN RMUC"/>
    <property type="match status" value="1"/>
</dbReference>
<evidence type="ECO:0000256" key="4">
    <source>
        <dbReference type="ARBA" id="ARBA00023172"/>
    </source>
</evidence>
<reference evidence="6 7" key="1">
    <citation type="journal article" date="2021" name="bioRxiv">
        <title>Unique metabolic strategies in Hadean analogues reveal hints for primordial physiology.</title>
        <authorList>
            <person name="Nobu M.K."/>
            <person name="Nakai R."/>
            <person name="Tamazawa S."/>
            <person name="Mori H."/>
            <person name="Toyoda A."/>
            <person name="Ijiri A."/>
            <person name="Suzuki S."/>
            <person name="Kurokawa K."/>
            <person name="Kamagata Y."/>
            <person name="Tamaki H."/>
        </authorList>
    </citation>
    <scope>NUCLEOTIDE SEQUENCE [LARGE SCALE GENOMIC DNA]</scope>
    <source>
        <strain evidence="6">BS525</strain>
    </source>
</reference>
<dbReference type="InterPro" id="IPR003798">
    <property type="entry name" value="DNA_recombination_RmuC"/>
</dbReference>
<comment type="similarity">
    <text evidence="2">Belongs to the RmuC family.</text>
</comment>
<evidence type="ECO:0000256" key="5">
    <source>
        <dbReference type="SAM" id="Phobius"/>
    </source>
</evidence>
<evidence type="ECO:0000313" key="6">
    <source>
        <dbReference type="EMBL" id="MBT9144881.1"/>
    </source>
</evidence>
<accession>A0A9E2F4D1</accession>
<evidence type="ECO:0000313" key="7">
    <source>
        <dbReference type="Proteomes" id="UP000811545"/>
    </source>
</evidence>
<keyword evidence="5" id="KW-0812">Transmembrane</keyword>
<comment type="function">
    <text evidence="1">Involved in DNA recombination.</text>
</comment>
<evidence type="ECO:0000256" key="3">
    <source>
        <dbReference type="ARBA" id="ARBA00023054"/>
    </source>
</evidence>
<organism evidence="6 7">
    <name type="scientific">Psychracetigena formicireducens</name>
    <dbReference type="NCBI Taxonomy" id="2986056"/>
    <lineage>
        <taxon>Bacteria</taxon>
        <taxon>Bacillati</taxon>
        <taxon>Candidatus Lithacetigenota</taxon>
        <taxon>Candidatus Psychracetigena</taxon>
    </lineage>
</organism>
<dbReference type="Pfam" id="PF02646">
    <property type="entry name" value="RmuC"/>
    <property type="match status" value="1"/>
</dbReference>
<evidence type="ECO:0000256" key="1">
    <source>
        <dbReference type="ARBA" id="ARBA00003416"/>
    </source>
</evidence>
<feature type="transmembrane region" description="Helical" evidence="5">
    <location>
        <begin position="6"/>
        <end position="22"/>
    </location>
</feature>
<name>A0A9E2F4D1_PSYF1</name>
<evidence type="ECO:0008006" key="8">
    <source>
        <dbReference type="Google" id="ProtNLM"/>
    </source>
</evidence>
<keyword evidence="4" id="KW-0233">DNA recombination</keyword>
<keyword evidence="5" id="KW-0472">Membrane</keyword>